<evidence type="ECO:0000313" key="2">
    <source>
        <dbReference type="EMBL" id="CRL02466.1"/>
    </source>
</evidence>
<evidence type="ECO:0000313" key="3">
    <source>
        <dbReference type="Proteomes" id="UP000183832"/>
    </source>
</evidence>
<dbReference type="Gene3D" id="3.10.100.10">
    <property type="entry name" value="Mannose-Binding Protein A, subunit A"/>
    <property type="match status" value="1"/>
</dbReference>
<accession>A0A1J1IRX7</accession>
<name>A0A1J1IRX7_9DIPT</name>
<dbReference type="InterPro" id="IPR016187">
    <property type="entry name" value="CTDL_fold"/>
</dbReference>
<dbReference type="Proteomes" id="UP000183832">
    <property type="component" value="Unassembled WGS sequence"/>
</dbReference>
<proteinExistence type="predicted"/>
<dbReference type="OrthoDB" id="6020543at2759"/>
<protein>
    <submittedName>
        <fullName evidence="2">CLUMA_CG015587, isoform A</fullName>
    </submittedName>
</protein>
<feature type="compositionally biased region" description="Low complexity" evidence="1">
    <location>
        <begin position="16"/>
        <end position="27"/>
    </location>
</feature>
<dbReference type="EMBL" id="CVRI01000057">
    <property type="protein sequence ID" value="CRL02466.1"/>
    <property type="molecule type" value="Genomic_DNA"/>
</dbReference>
<feature type="region of interest" description="Disordered" evidence="1">
    <location>
        <begin position="1"/>
        <end position="30"/>
    </location>
</feature>
<gene>
    <name evidence="2" type="ORF">CLUMA_CG015587</name>
</gene>
<sequence length="163" mass="18551">MNESEVTCDDRTVINPENPATTTTITPTDPPILSSCHRTSHLFNEESGDHMKSYCILNVNRNYHQTEQACNDINMNLFVIDDSALQSSFFITLTSDLIAHPRGFVWINGQRNQSGVWLSSNPQSALLYDEIDWVQTDSSVKNFRRLSQIYSTAWAFSSNGRWL</sequence>
<dbReference type="AlphaFoldDB" id="A0A1J1IRX7"/>
<organism evidence="2 3">
    <name type="scientific">Clunio marinus</name>
    <dbReference type="NCBI Taxonomy" id="568069"/>
    <lineage>
        <taxon>Eukaryota</taxon>
        <taxon>Metazoa</taxon>
        <taxon>Ecdysozoa</taxon>
        <taxon>Arthropoda</taxon>
        <taxon>Hexapoda</taxon>
        <taxon>Insecta</taxon>
        <taxon>Pterygota</taxon>
        <taxon>Neoptera</taxon>
        <taxon>Endopterygota</taxon>
        <taxon>Diptera</taxon>
        <taxon>Nematocera</taxon>
        <taxon>Chironomoidea</taxon>
        <taxon>Chironomidae</taxon>
        <taxon>Clunio</taxon>
    </lineage>
</organism>
<reference evidence="2 3" key="1">
    <citation type="submission" date="2015-04" db="EMBL/GenBank/DDBJ databases">
        <authorList>
            <person name="Syromyatnikov M.Y."/>
            <person name="Popov V.N."/>
        </authorList>
    </citation>
    <scope>NUCLEOTIDE SEQUENCE [LARGE SCALE GENOMIC DNA]</scope>
</reference>
<evidence type="ECO:0000256" key="1">
    <source>
        <dbReference type="SAM" id="MobiDB-lite"/>
    </source>
</evidence>
<dbReference type="InterPro" id="IPR016186">
    <property type="entry name" value="C-type_lectin-like/link_sf"/>
</dbReference>
<keyword evidence="3" id="KW-1185">Reference proteome</keyword>
<dbReference type="SUPFAM" id="SSF56436">
    <property type="entry name" value="C-type lectin-like"/>
    <property type="match status" value="1"/>
</dbReference>